<dbReference type="Proteomes" id="UP000078544">
    <property type="component" value="Unassembled WGS sequence"/>
</dbReference>
<reference evidence="6 7" key="1">
    <citation type="journal article" date="2016" name="Genome Biol. Evol.">
        <title>Divergent and convergent evolution of fungal pathogenicity.</title>
        <authorList>
            <person name="Shang Y."/>
            <person name="Xiao G."/>
            <person name="Zheng P."/>
            <person name="Cen K."/>
            <person name="Zhan S."/>
            <person name="Wang C."/>
        </authorList>
    </citation>
    <scope>NUCLEOTIDE SEQUENCE [LARGE SCALE GENOMIC DNA]</scope>
    <source>
        <strain evidence="6 7">RCEF 2490</strain>
    </source>
</reference>
<name>A0A167ZPY2_9HYPO</name>
<evidence type="ECO:0000256" key="3">
    <source>
        <dbReference type="ARBA" id="ARBA00023242"/>
    </source>
</evidence>
<dbReference type="OrthoDB" id="129353at2759"/>
<evidence type="ECO:0000259" key="5">
    <source>
        <dbReference type="PROSITE" id="PS50172"/>
    </source>
</evidence>
<evidence type="ECO:0000256" key="4">
    <source>
        <dbReference type="SAM" id="MobiDB-lite"/>
    </source>
</evidence>
<feature type="region of interest" description="Disordered" evidence="4">
    <location>
        <begin position="271"/>
        <end position="350"/>
    </location>
</feature>
<proteinExistence type="predicted"/>
<feature type="region of interest" description="Disordered" evidence="4">
    <location>
        <begin position="466"/>
        <end position="553"/>
    </location>
</feature>
<feature type="compositionally biased region" description="Polar residues" evidence="4">
    <location>
        <begin position="698"/>
        <end position="713"/>
    </location>
</feature>
<feature type="compositionally biased region" description="Polar residues" evidence="4">
    <location>
        <begin position="166"/>
        <end position="175"/>
    </location>
</feature>
<dbReference type="GO" id="GO:0005634">
    <property type="term" value="C:nucleus"/>
    <property type="evidence" value="ECO:0007669"/>
    <property type="project" value="UniProtKB-SubCell"/>
</dbReference>
<dbReference type="InterPro" id="IPR047252">
    <property type="entry name" value="TP53BP1-like"/>
</dbReference>
<feature type="compositionally biased region" description="Polar residues" evidence="4">
    <location>
        <begin position="295"/>
        <end position="350"/>
    </location>
</feature>
<keyword evidence="7" id="KW-1185">Reference proteome</keyword>
<keyword evidence="3" id="KW-0539">Nucleus</keyword>
<feature type="region of interest" description="Disordered" evidence="4">
    <location>
        <begin position="565"/>
        <end position="779"/>
    </location>
</feature>
<feature type="compositionally biased region" description="Basic and acidic residues" evidence="4">
    <location>
        <begin position="204"/>
        <end position="213"/>
    </location>
</feature>
<keyword evidence="2" id="KW-0227">DNA damage</keyword>
<evidence type="ECO:0000256" key="2">
    <source>
        <dbReference type="ARBA" id="ARBA00022763"/>
    </source>
</evidence>
<evidence type="ECO:0000313" key="7">
    <source>
        <dbReference type="Proteomes" id="UP000078544"/>
    </source>
</evidence>
<dbReference type="GO" id="GO:0045944">
    <property type="term" value="P:positive regulation of transcription by RNA polymerase II"/>
    <property type="evidence" value="ECO:0007669"/>
    <property type="project" value="TreeGrafter"/>
</dbReference>
<dbReference type="GO" id="GO:0042393">
    <property type="term" value="F:histone binding"/>
    <property type="evidence" value="ECO:0007669"/>
    <property type="project" value="TreeGrafter"/>
</dbReference>
<dbReference type="SUPFAM" id="SSF52113">
    <property type="entry name" value="BRCT domain"/>
    <property type="match status" value="1"/>
</dbReference>
<dbReference type="InterPro" id="IPR036420">
    <property type="entry name" value="BRCT_dom_sf"/>
</dbReference>
<evidence type="ECO:0000313" key="6">
    <source>
        <dbReference type="EMBL" id="KZZ92956.1"/>
    </source>
</evidence>
<dbReference type="PANTHER" id="PTHR15321">
    <property type="entry name" value="TUMOR SUPPRESSOR P53-BINDING PROTEIN 1"/>
    <property type="match status" value="1"/>
</dbReference>
<feature type="compositionally biased region" description="Low complexity" evidence="4">
    <location>
        <begin position="687"/>
        <end position="697"/>
    </location>
</feature>
<feature type="region of interest" description="Disordered" evidence="4">
    <location>
        <begin position="61"/>
        <end position="247"/>
    </location>
</feature>
<dbReference type="STRING" id="1081109.A0A167ZPY2"/>
<feature type="compositionally biased region" description="Basic residues" evidence="4">
    <location>
        <begin position="600"/>
        <end position="619"/>
    </location>
</feature>
<dbReference type="InterPro" id="IPR001357">
    <property type="entry name" value="BRCT_dom"/>
</dbReference>
<feature type="region of interest" description="Disordered" evidence="4">
    <location>
        <begin position="357"/>
        <end position="376"/>
    </location>
</feature>
<comment type="subcellular location">
    <subcellularLocation>
        <location evidence="1">Nucleus</location>
    </subcellularLocation>
</comment>
<sequence>MTAKAILQSPAESAEYVLRCRGMARLEVIVQAEGDVFGGEFGESQDSQAILNAFQAEFGAGTRSGKLVPDEAARSRLPPTRLPPVDRDGTDGSPAASRKQAPRNEHSAADSGPRLGHILAPNAALNHQRTYRGASTDDGPRRLLASLGYRPSLKGHPPGRGAKMDVSQQTPTQLNEGRDYTTLYGLPSSSADETEAVTQPMTNDEPHTLHPDETGAVNFSINHDPARPSSQVSEDGGFENTRGNWRQPDASLVPLHAAADTPHRAQELAPETPALPKNPFGNGSNGAVPLGGTQLFGQTQTLSSAAKHASPTSSRPSPNLLNSISTNIVETSPLKNRANVSSPTEIRTSSPTRLHEIPATVPRGRSMPVDAEETPRPHQFLKDDLIPESPADQTPRPSVGPKPLAHYVPMKQSQERKMSDGSHLSASEGLMDDFEDDAVQRLDRRKRAERKRQLAAEEMGRVSFVRSQTGVSDEQVVNKRRRLHQPVEANGNTEDDVRRGRPPLLVQDSAEPPSVQSTKATPGDAAEEEAHPSQESTQDVHSELEAAVIDEEMIPATSPIRSFAAVNQADAPASEPELPPLMDKESQQAQNGTESSSLPRVRRPRQRTYGKARGTRKTTMRLPLTDTEEPALPAAEAKSDKDTQSLAAINPDDNTRSSASPHPPSTDSPSEQGANAKPQISRRSRILRSSLISSSSLTNLSGTPAPSSNTTPTKGDYDATAHGGRSVGQPSPDGVPRAKRVCTHSSDRSESPQSMLRARPSRRSLRNEDDSAERVDRTPSIITLDKSACSKWSRCSRTSLGPTTRTRRLFEGMVFALTFSENQTQRTKLEARIMQAGGTILHEGFQELFEPLDVMQSPQPVPAQSTTSLTLTRAYADCGFAALIADGHSRKAKYMQALALGLPCLAPQWATCCLKRGELVDWSPYLLCAGASAVLGNAVRSRVLAPYPAAEARLAETLHRRDKLLAGEKLLMIVEQQQQQQQQHHRRNREAKQQYLFLALALGPAVVARVSTAQQAAEATREAKKRGAPFGWIYADETLPGVLALEGTMGHATDRSKSKSRSKNRTGVNRTGRGKAAAAAPAGVLTDERVIQSLILGRMMGSDEPD</sequence>
<dbReference type="CDD" id="cd17745">
    <property type="entry name" value="BRCT_p53bp1_rpt1"/>
    <property type="match status" value="1"/>
</dbReference>
<feature type="compositionally biased region" description="Polar residues" evidence="4">
    <location>
        <begin position="187"/>
        <end position="202"/>
    </location>
</feature>
<dbReference type="Gene3D" id="3.40.50.10190">
    <property type="entry name" value="BRCT domain"/>
    <property type="match status" value="1"/>
</dbReference>
<feature type="region of interest" description="Disordered" evidence="4">
    <location>
        <begin position="1050"/>
        <end position="1082"/>
    </location>
</feature>
<feature type="compositionally biased region" description="Basic and acidic residues" evidence="4">
    <location>
        <begin position="765"/>
        <end position="777"/>
    </location>
</feature>
<feature type="compositionally biased region" description="Polar residues" evidence="4">
    <location>
        <begin position="587"/>
        <end position="598"/>
    </location>
</feature>
<organism evidence="6 7">
    <name type="scientific">Moelleriella libera RCEF 2490</name>
    <dbReference type="NCBI Taxonomy" id="1081109"/>
    <lineage>
        <taxon>Eukaryota</taxon>
        <taxon>Fungi</taxon>
        <taxon>Dikarya</taxon>
        <taxon>Ascomycota</taxon>
        <taxon>Pezizomycotina</taxon>
        <taxon>Sordariomycetes</taxon>
        <taxon>Hypocreomycetidae</taxon>
        <taxon>Hypocreales</taxon>
        <taxon>Clavicipitaceae</taxon>
        <taxon>Moelleriella</taxon>
    </lineage>
</organism>
<feature type="region of interest" description="Disordered" evidence="4">
    <location>
        <begin position="381"/>
        <end position="432"/>
    </location>
</feature>
<dbReference type="EMBL" id="AZGY01000014">
    <property type="protein sequence ID" value="KZZ92956.1"/>
    <property type="molecule type" value="Genomic_DNA"/>
</dbReference>
<dbReference type="PROSITE" id="PS50172">
    <property type="entry name" value="BRCT"/>
    <property type="match status" value="1"/>
</dbReference>
<dbReference type="Pfam" id="PF00533">
    <property type="entry name" value="BRCT"/>
    <property type="match status" value="1"/>
</dbReference>
<feature type="domain" description="BRCT" evidence="5">
    <location>
        <begin position="805"/>
        <end position="927"/>
    </location>
</feature>
<gene>
    <name evidence="6" type="ORF">AAL_05988</name>
</gene>
<protein>
    <submittedName>
        <fullName evidence="6">Brct domain containing protein</fullName>
    </submittedName>
</protein>
<accession>A0A167ZPY2</accession>
<feature type="compositionally biased region" description="Basic and acidic residues" evidence="4">
    <location>
        <begin position="528"/>
        <end position="544"/>
    </location>
</feature>
<dbReference type="InterPro" id="IPR047249">
    <property type="entry name" value="BRCT_p53bp1-like_rpt1"/>
</dbReference>
<dbReference type="AlphaFoldDB" id="A0A167ZPY2"/>
<dbReference type="PANTHER" id="PTHR15321:SF3">
    <property type="entry name" value="TP53-BINDING PROTEIN 1"/>
    <property type="match status" value="1"/>
</dbReference>
<comment type="caution">
    <text evidence="6">The sequence shown here is derived from an EMBL/GenBank/DDBJ whole genome shotgun (WGS) entry which is preliminary data.</text>
</comment>
<evidence type="ECO:0000256" key="1">
    <source>
        <dbReference type="ARBA" id="ARBA00004123"/>
    </source>
</evidence>
<dbReference type="GO" id="GO:0000077">
    <property type="term" value="P:DNA damage checkpoint signaling"/>
    <property type="evidence" value="ECO:0007669"/>
    <property type="project" value="TreeGrafter"/>
</dbReference>